<name>A0A6V8L0W9_9ACTN</name>
<evidence type="ECO:0000256" key="1">
    <source>
        <dbReference type="SAM" id="MobiDB-lite"/>
    </source>
</evidence>
<dbReference type="EMBL" id="BLPG01000001">
    <property type="protein sequence ID" value="GFJ86385.1"/>
    <property type="molecule type" value="Genomic_DNA"/>
</dbReference>
<reference evidence="2 3" key="2">
    <citation type="submission" date="2020-03" db="EMBL/GenBank/DDBJ databases">
        <authorList>
            <person name="Ichikawa N."/>
            <person name="Kimura A."/>
            <person name="Kitahashi Y."/>
            <person name="Uohara A."/>
        </authorList>
    </citation>
    <scope>NUCLEOTIDE SEQUENCE [LARGE SCALE GENOMIC DNA]</scope>
    <source>
        <strain evidence="2 3">NBRC 108638</strain>
    </source>
</reference>
<organism evidence="2 3">
    <name type="scientific">Phytohabitans rumicis</name>
    <dbReference type="NCBI Taxonomy" id="1076125"/>
    <lineage>
        <taxon>Bacteria</taxon>
        <taxon>Bacillati</taxon>
        <taxon>Actinomycetota</taxon>
        <taxon>Actinomycetes</taxon>
        <taxon>Micromonosporales</taxon>
        <taxon>Micromonosporaceae</taxon>
    </lineage>
</organism>
<protein>
    <submittedName>
        <fullName evidence="2">Uncharacterized protein</fullName>
    </submittedName>
</protein>
<dbReference type="Proteomes" id="UP000482960">
    <property type="component" value="Unassembled WGS sequence"/>
</dbReference>
<keyword evidence="3" id="KW-1185">Reference proteome</keyword>
<reference evidence="2 3" key="1">
    <citation type="submission" date="2020-03" db="EMBL/GenBank/DDBJ databases">
        <title>Whole genome shotgun sequence of Phytohabitans rumicis NBRC 108638.</title>
        <authorList>
            <person name="Komaki H."/>
            <person name="Tamura T."/>
        </authorList>
    </citation>
    <scope>NUCLEOTIDE SEQUENCE [LARGE SCALE GENOMIC DNA]</scope>
    <source>
        <strain evidence="2 3">NBRC 108638</strain>
    </source>
</reference>
<evidence type="ECO:0000313" key="2">
    <source>
        <dbReference type="EMBL" id="GFJ86385.1"/>
    </source>
</evidence>
<dbReference type="AlphaFoldDB" id="A0A6V8L0W9"/>
<comment type="caution">
    <text evidence="2">The sequence shown here is derived from an EMBL/GenBank/DDBJ whole genome shotgun (WGS) entry which is preliminary data.</text>
</comment>
<accession>A0A6V8L0W9</accession>
<feature type="region of interest" description="Disordered" evidence="1">
    <location>
        <begin position="226"/>
        <end position="256"/>
    </location>
</feature>
<evidence type="ECO:0000313" key="3">
    <source>
        <dbReference type="Proteomes" id="UP000482960"/>
    </source>
</evidence>
<proteinExistence type="predicted"/>
<sequence length="256" mass="28101">MTRKRPLAKGRQEMSRVVAAPGPEAVVLPYGFTLAGLDQVAGMSARGSLRRSPPHAEKVDLARFAILEHLYQCRQHVDTGEVFHSCNLVRVGQQAIDEHVQQQDMLYRTAVDDDVCASPEEPVVEALAFRQIWSLLDVAHQQALLALAQHQDYEIAAETSGVAYHLMVMQVYEARRTFLAHWHDTIRSPSTPGSRQGGAMGAYGSNCHRAGTASRRVRAPLRSARTWRALPAPASRPGGDVQPIVCPGQHTEDGQA</sequence>
<gene>
    <name evidence="2" type="ORF">Prum_000270</name>
</gene>